<dbReference type="EMBL" id="CACVKT020010404">
    <property type="protein sequence ID" value="CAC5426196.1"/>
    <property type="molecule type" value="Genomic_DNA"/>
</dbReference>
<accession>A0A6J8F377</accession>
<sequence>MENSSKQILCIVTVDKRMTEMKSTNLEKACFLKCLKFLLDKDLKIAEGVTDAHVQIASIMSRSRQEVQRIAGMDKRCGESFLGMWIDVLHHVGDEHEWIFAYSTNNKRKHGPLSSESDKGWLSTAELENFQNLIMMYASKRHSYRPPTYRCRNLLAALDHNGHIGRSILTKMDQLADEIGMNQRMILEVDDPRRVSAHLAPVPSPPT</sequence>
<dbReference type="PANTHER" id="PTHR31751:SF7">
    <property type="entry name" value="THAP-TYPE DOMAIN-CONTAINING PROTEIN"/>
    <property type="match status" value="1"/>
</dbReference>
<keyword evidence="2" id="KW-1185">Reference proteome</keyword>
<dbReference type="PANTHER" id="PTHR31751">
    <property type="entry name" value="SI:CH211-108C17.2-RELATED-RELATED"/>
    <property type="match status" value="1"/>
</dbReference>
<organism evidence="1 2">
    <name type="scientific">Mytilus coruscus</name>
    <name type="common">Sea mussel</name>
    <dbReference type="NCBI Taxonomy" id="42192"/>
    <lineage>
        <taxon>Eukaryota</taxon>
        <taxon>Metazoa</taxon>
        <taxon>Spiralia</taxon>
        <taxon>Lophotrochozoa</taxon>
        <taxon>Mollusca</taxon>
        <taxon>Bivalvia</taxon>
        <taxon>Autobranchia</taxon>
        <taxon>Pteriomorphia</taxon>
        <taxon>Mytilida</taxon>
        <taxon>Mytiloidea</taxon>
        <taxon>Mytilidae</taxon>
        <taxon>Mytilinae</taxon>
        <taxon>Mytilus</taxon>
    </lineage>
</organism>
<protein>
    <submittedName>
        <fullName evidence="1">Uncharacterized protein</fullName>
    </submittedName>
</protein>
<evidence type="ECO:0000313" key="1">
    <source>
        <dbReference type="EMBL" id="CAC5426196.1"/>
    </source>
</evidence>
<evidence type="ECO:0000313" key="2">
    <source>
        <dbReference type="Proteomes" id="UP000507470"/>
    </source>
</evidence>
<dbReference type="AlphaFoldDB" id="A0A6J8F377"/>
<proteinExistence type="predicted"/>
<gene>
    <name evidence="1" type="ORF">MCOR_57929</name>
</gene>
<dbReference type="Proteomes" id="UP000507470">
    <property type="component" value="Unassembled WGS sequence"/>
</dbReference>
<reference evidence="1 2" key="1">
    <citation type="submission" date="2020-06" db="EMBL/GenBank/DDBJ databases">
        <authorList>
            <person name="Li R."/>
            <person name="Bekaert M."/>
        </authorList>
    </citation>
    <scope>NUCLEOTIDE SEQUENCE [LARGE SCALE GENOMIC DNA]</scope>
    <source>
        <strain evidence="2">wild</strain>
    </source>
</reference>
<dbReference type="OrthoDB" id="6150711at2759"/>
<name>A0A6J8F377_MYTCO</name>